<dbReference type="Proteomes" id="UP001301350">
    <property type="component" value="Unassembled WGS sequence"/>
</dbReference>
<evidence type="ECO:0000313" key="2">
    <source>
        <dbReference type="EMBL" id="KAK4537372.1"/>
    </source>
</evidence>
<sequence>MRLLQRAGNLRAAWRRLRWPLRLAPSHSAGRLPGHGARPLHTERQQQLRRLWTVRRYLPALTLVTGAVALGSTRFVVAADASEPSAAVGSALPDTGLLSVPAAATVEQDDIVRPDQKDPSIWFPVRLFPSREEFMGSGMRLMLGIARVYQIGLYVDVPAAQRLLRPSYANWSAEQLEREERPWHELRRVRHSLVMHIVREADGKHMMNGFDRALSRRIRHATKKLHMPDAKTQYAQFVKHVLSLHKVPVGAKIRFAVLDDGNALLVQRNDEIIGYVEECPALCYALDDMFLGAKPVSAEARHDIAQGLARILADH</sequence>
<dbReference type="Pfam" id="PF16035">
    <property type="entry name" value="Chalcone_2"/>
    <property type="match status" value="1"/>
</dbReference>
<evidence type="ECO:0000259" key="1">
    <source>
        <dbReference type="Pfam" id="PF16035"/>
    </source>
</evidence>
<dbReference type="SUPFAM" id="SSF54626">
    <property type="entry name" value="Chalcone isomerase"/>
    <property type="match status" value="1"/>
</dbReference>
<keyword evidence="3" id="KW-1185">Reference proteome</keyword>
<feature type="domain" description="Chalcone isomerase" evidence="1">
    <location>
        <begin position="134"/>
        <end position="305"/>
    </location>
</feature>
<dbReference type="GO" id="GO:0016872">
    <property type="term" value="F:intramolecular lyase activity"/>
    <property type="evidence" value="ECO:0007669"/>
    <property type="project" value="InterPro"/>
</dbReference>
<dbReference type="Gene3D" id="1.10.890.20">
    <property type="match status" value="1"/>
</dbReference>
<dbReference type="EMBL" id="JANCYW010000012">
    <property type="protein sequence ID" value="KAK4537372.1"/>
    <property type="molecule type" value="Genomic_DNA"/>
</dbReference>
<accession>A0AAV9IYM1</accession>
<organism evidence="2 3">
    <name type="scientific">Cyanidium caldarium</name>
    <name type="common">Red alga</name>
    <dbReference type="NCBI Taxonomy" id="2771"/>
    <lineage>
        <taxon>Eukaryota</taxon>
        <taxon>Rhodophyta</taxon>
        <taxon>Bangiophyceae</taxon>
        <taxon>Cyanidiales</taxon>
        <taxon>Cyanidiaceae</taxon>
        <taxon>Cyanidium</taxon>
    </lineage>
</organism>
<dbReference type="PANTHER" id="PTHR47698">
    <property type="entry name" value="FATTY-ACID-BINDING PROTEIN 3, CHLOROPLASTIC"/>
    <property type="match status" value="1"/>
</dbReference>
<proteinExistence type="predicted"/>
<dbReference type="InterPro" id="IPR016088">
    <property type="entry name" value="Chalcone_isomerase_3-sand"/>
</dbReference>
<name>A0AAV9IYM1_CYACA</name>
<dbReference type="InterPro" id="IPR016087">
    <property type="entry name" value="Chalcone_isomerase"/>
</dbReference>
<reference evidence="2 3" key="1">
    <citation type="submission" date="2022-07" db="EMBL/GenBank/DDBJ databases">
        <title>Genome-wide signatures of adaptation to extreme environments.</title>
        <authorList>
            <person name="Cho C.H."/>
            <person name="Yoon H.S."/>
        </authorList>
    </citation>
    <scope>NUCLEOTIDE SEQUENCE [LARGE SCALE GENOMIC DNA]</scope>
    <source>
        <strain evidence="2 3">DBV 063 E5</strain>
    </source>
</reference>
<protein>
    <recommendedName>
        <fullName evidence="1">Chalcone isomerase domain-containing protein</fullName>
    </recommendedName>
</protein>
<dbReference type="Gene3D" id="3.50.70.10">
    <property type="match status" value="1"/>
</dbReference>
<dbReference type="InterPro" id="IPR016089">
    <property type="entry name" value="Chalcone_isomerase_bundle_sf"/>
</dbReference>
<comment type="caution">
    <text evidence="2">The sequence shown here is derived from an EMBL/GenBank/DDBJ whole genome shotgun (WGS) entry which is preliminary data.</text>
</comment>
<dbReference type="AlphaFoldDB" id="A0AAV9IYM1"/>
<dbReference type="PANTHER" id="PTHR47698:SF2">
    <property type="entry name" value="FATTY-ACID-BINDING PROTEIN 3, CHLOROPLASTIC"/>
    <property type="match status" value="1"/>
</dbReference>
<gene>
    <name evidence="2" type="ORF">CDCA_CDCA12G3397</name>
</gene>
<dbReference type="InterPro" id="IPR036298">
    <property type="entry name" value="Chalcone_isomerase_sf"/>
</dbReference>
<evidence type="ECO:0000313" key="3">
    <source>
        <dbReference type="Proteomes" id="UP001301350"/>
    </source>
</evidence>